<sequence length="74" mass="8487">MEVREIKIRVDAESAEIYESAIFADRQKLDALLSLRLKEFARKRRPLEAVMSDISRKAQARGLTPEILSNLLSE</sequence>
<proteinExistence type="predicted"/>
<dbReference type="AlphaFoldDB" id="A0A0A1VXV3"/>
<evidence type="ECO:0000313" key="1">
    <source>
        <dbReference type="EMBL" id="GAL94575.1"/>
    </source>
</evidence>
<accession>A0A0A1VXV3</accession>
<protein>
    <submittedName>
        <fullName evidence="1">Uncharacterized protein</fullName>
    </submittedName>
</protein>
<dbReference type="EMBL" id="BBPA01000059">
    <property type="protein sequence ID" value="GAL94575.1"/>
    <property type="molecule type" value="Genomic_DNA"/>
</dbReference>
<reference evidence="2" key="1">
    <citation type="journal article" date="2015" name="Genome">
        <title>Whole Genome Sequence of the Non-Microcystin-Producing Microcystis aeruginosa Strain NIES-44.</title>
        <authorList>
            <person name="Okano K."/>
            <person name="Miyata N."/>
            <person name="Ozaki Y."/>
        </authorList>
    </citation>
    <scope>NUCLEOTIDE SEQUENCE [LARGE SCALE GENOMIC DNA]</scope>
    <source>
        <strain evidence="2">NIES-44</strain>
    </source>
</reference>
<dbReference type="GeneID" id="66705329"/>
<gene>
    <name evidence="1" type="ORF">N44_03155</name>
</gene>
<name>A0A0A1VXV3_MICAE</name>
<evidence type="ECO:0000313" key="2">
    <source>
        <dbReference type="Proteomes" id="UP000030321"/>
    </source>
</evidence>
<comment type="caution">
    <text evidence="1">The sequence shown here is derived from an EMBL/GenBank/DDBJ whole genome shotgun (WGS) entry which is preliminary data.</text>
</comment>
<organism evidence="1 2">
    <name type="scientific">Microcystis aeruginosa NIES-44</name>
    <dbReference type="NCBI Taxonomy" id="449439"/>
    <lineage>
        <taxon>Bacteria</taxon>
        <taxon>Bacillati</taxon>
        <taxon>Cyanobacteriota</taxon>
        <taxon>Cyanophyceae</taxon>
        <taxon>Oscillatoriophycideae</taxon>
        <taxon>Chroococcales</taxon>
        <taxon>Microcystaceae</taxon>
        <taxon>Microcystis</taxon>
    </lineage>
</organism>
<dbReference type="Proteomes" id="UP000030321">
    <property type="component" value="Unassembled WGS sequence"/>
</dbReference>
<dbReference type="RefSeq" id="WP_045360691.1">
    <property type="nucleotide sequence ID" value="NZ_BBPA01000059.1"/>
</dbReference>